<accession>A0ABY5JKX7</accession>
<proteinExistence type="predicted"/>
<feature type="coiled-coil region" evidence="1">
    <location>
        <begin position="2"/>
        <end position="32"/>
    </location>
</feature>
<evidence type="ECO:0000256" key="1">
    <source>
        <dbReference type="SAM" id="Coils"/>
    </source>
</evidence>
<keyword evidence="2" id="KW-0472">Membrane</keyword>
<dbReference type="Proteomes" id="UP001059773">
    <property type="component" value="Chromosome"/>
</dbReference>
<protein>
    <submittedName>
        <fullName evidence="3">Uncharacterized protein</fullName>
    </submittedName>
</protein>
<organism evidence="3 4">
    <name type="scientific">Oceanobacillus jeddahense</name>
    <dbReference type="NCBI Taxonomy" id="1462527"/>
    <lineage>
        <taxon>Bacteria</taxon>
        <taxon>Bacillati</taxon>
        <taxon>Bacillota</taxon>
        <taxon>Bacilli</taxon>
        <taxon>Bacillales</taxon>
        <taxon>Bacillaceae</taxon>
        <taxon>Oceanobacillus</taxon>
    </lineage>
</organism>
<keyword evidence="1" id="KW-0175">Coiled coil</keyword>
<sequence length="92" mass="10864">MSSKQNDQAEALRQAIEEVTEHQNEEKEQIIQDQDEQLEQGSVEIDILNLPPRNEVHKDKRKIRFKLNLRLLRFLFIVVLLLALTGVIVWFI</sequence>
<keyword evidence="2" id="KW-0812">Transmembrane</keyword>
<evidence type="ECO:0000256" key="2">
    <source>
        <dbReference type="SAM" id="Phobius"/>
    </source>
</evidence>
<dbReference type="EMBL" id="CP101914">
    <property type="protein sequence ID" value="UUI00943.1"/>
    <property type="molecule type" value="Genomic_DNA"/>
</dbReference>
<evidence type="ECO:0000313" key="3">
    <source>
        <dbReference type="EMBL" id="UUI00943.1"/>
    </source>
</evidence>
<name>A0ABY5JKX7_9BACI</name>
<dbReference type="RefSeq" id="WP_256706379.1">
    <property type="nucleotide sequence ID" value="NZ_CP101914.1"/>
</dbReference>
<reference evidence="3" key="1">
    <citation type="submission" date="2022-07" db="EMBL/GenBank/DDBJ databases">
        <title>FELIX.</title>
        <authorList>
            <person name="Wan K.H."/>
            <person name="Park S."/>
            <person name="Lawrence Q."/>
            <person name="Eichenberger J.P."/>
            <person name="Booth B.W."/>
            <person name="Piaggio A.J."/>
            <person name="Chandler J.C."/>
            <person name="Franklin A.B."/>
            <person name="Celniker S.E."/>
        </authorList>
    </citation>
    <scope>NUCLEOTIDE SEQUENCE</scope>
    <source>
        <strain evidence="3">QA-1986 374</strain>
    </source>
</reference>
<evidence type="ECO:0000313" key="4">
    <source>
        <dbReference type="Proteomes" id="UP001059773"/>
    </source>
</evidence>
<keyword evidence="2" id="KW-1133">Transmembrane helix</keyword>
<gene>
    <name evidence="3" type="ORF">NP439_12725</name>
</gene>
<keyword evidence="4" id="KW-1185">Reference proteome</keyword>
<feature type="transmembrane region" description="Helical" evidence="2">
    <location>
        <begin position="71"/>
        <end position="91"/>
    </location>
</feature>